<accession>A0ABY9T192</accession>
<proteinExistence type="predicted"/>
<evidence type="ECO:0000313" key="1">
    <source>
        <dbReference type="EMBL" id="WNC13831.1"/>
    </source>
</evidence>
<keyword evidence="2" id="KW-1185">Reference proteome</keyword>
<evidence type="ECO:0000313" key="2">
    <source>
        <dbReference type="Proteomes" id="UP001256827"/>
    </source>
</evidence>
<dbReference type="Proteomes" id="UP001256827">
    <property type="component" value="Chromosome"/>
</dbReference>
<dbReference type="EMBL" id="CP134050">
    <property type="protein sequence ID" value="WNC13831.1"/>
    <property type="molecule type" value="Genomic_DNA"/>
</dbReference>
<reference evidence="1 2" key="1">
    <citation type="submission" date="2023-09" db="EMBL/GenBank/DDBJ databases">
        <title>Complete Genome and Methylome dissection of Bacillus brevis NEB573 original source of BbsI restriction endonuclease.</title>
        <authorList>
            <person name="Fomenkov A."/>
            <person name="Roberts R.D."/>
        </authorList>
    </citation>
    <scope>NUCLEOTIDE SEQUENCE [LARGE SCALE GENOMIC DNA]</scope>
    <source>
        <strain evidence="1 2">NEB573</strain>
    </source>
</reference>
<organism evidence="1 2">
    <name type="scientific">Brevibacillus brevis</name>
    <name type="common">Bacillus brevis</name>
    <dbReference type="NCBI Taxonomy" id="1393"/>
    <lineage>
        <taxon>Bacteria</taxon>
        <taxon>Bacillati</taxon>
        <taxon>Bacillota</taxon>
        <taxon>Bacilli</taxon>
        <taxon>Bacillales</taxon>
        <taxon>Paenibacillaceae</taxon>
        <taxon>Brevibacillus</taxon>
    </lineage>
</organism>
<protein>
    <recommendedName>
        <fullName evidence="3">DUF2092 domain-containing protein</fullName>
    </recommendedName>
</protein>
<gene>
    <name evidence="1" type="ORF">RGB73_24610</name>
</gene>
<name>A0ABY9T192_BREBE</name>
<sequence>MKKKWWVAGASVGLGAVLLWGVGIPASAGNSGLDIYQEAMKHTKAETSMTAHVQVEVTDNGKRLATLSGEAKIDRDRQEMSAAGTLEDLVGGKSRSFEAYREDGSVIVKKGDSDVYQLIETGGWQKKREDAPAAPPVIVEHVHDMMLGHFRDLSTVESLPDGSKEVDLQLTEEELPFFANKIAEKFFAKVAEEKQPGESDIHNVPLQLPKLKQEIEVEQVTLQAKIDRDNRIAGQSAEIHVAGTDERGRKHELVVKVDVSLSDFSQTQPVHFDPAGKQVERVSGWRHPAEK</sequence>
<evidence type="ECO:0008006" key="3">
    <source>
        <dbReference type="Google" id="ProtNLM"/>
    </source>
</evidence>
<dbReference type="RefSeq" id="WP_310765450.1">
    <property type="nucleotide sequence ID" value="NZ_CP134050.1"/>
</dbReference>